<evidence type="ECO:0000256" key="7">
    <source>
        <dbReference type="ARBA" id="ARBA00022833"/>
    </source>
</evidence>
<evidence type="ECO:0000256" key="12">
    <source>
        <dbReference type="RuleBase" id="RU003474"/>
    </source>
</evidence>
<evidence type="ECO:0000256" key="1">
    <source>
        <dbReference type="ARBA" id="ARBA00004604"/>
    </source>
</evidence>
<evidence type="ECO:0000256" key="2">
    <source>
        <dbReference type="ARBA" id="ARBA00011730"/>
    </source>
</evidence>
<dbReference type="PANTHER" id="PTHR11239:SF1">
    <property type="entry name" value="DNA-DIRECTED RNA POLYMERASE II SUBUNIT RPB9"/>
    <property type="match status" value="1"/>
</dbReference>
<sequence length="215" mass="23766">MSSPAADYGSKEPAQDPNKQILFRFCSECSNLLFPREDKAENKLLFACRTCSFTEEAPSSCVMRHEIASTVGATAGVTAEVAQDPTVGASNPTSQHAAPQDKDKEVTCCTMCGQDIMCIVCGEDWAPGFMLEAEDEPAHIEPQFYMDHDYEFYDDDFFDDDDMEDVICGQLPRIQKQCSCGENEAVFFQSQQRTADTGMALYYVCCGCGKVTHTT</sequence>
<evidence type="ECO:0000313" key="15">
    <source>
        <dbReference type="Proteomes" id="UP001140510"/>
    </source>
</evidence>
<organism evidence="14 15">
    <name type="scientific">Didymella pomorum</name>
    <dbReference type="NCBI Taxonomy" id="749634"/>
    <lineage>
        <taxon>Eukaryota</taxon>
        <taxon>Fungi</taxon>
        <taxon>Dikarya</taxon>
        <taxon>Ascomycota</taxon>
        <taxon>Pezizomycotina</taxon>
        <taxon>Dothideomycetes</taxon>
        <taxon>Pleosporomycetidae</taxon>
        <taxon>Pleosporales</taxon>
        <taxon>Pleosporineae</taxon>
        <taxon>Didymellaceae</taxon>
        <taxon>Didymella</taxon>
    </lineage>
</organism>
<proteinExistence type="inferred from homology"/>
<dbReference type="GO" id="GO:0006283">
    <property type="term" value="P:transcription-coupled nucleotide-excision repair"/>
    <property type="evidence" value="ECO:0007669"/>
    <property type="project" value="TreeGrafter"/>
</dbReference>
<reference evidence="14" key="1">
    <citation type="submission" date="2022-10" db="EMBL/GenBank/DDBJ databases">
        <title>Tapping the CABI collections for fungal endophytes: first genome assemblies for Collariella, Neodidymelliopsis, Ascochyta clinopodiicola, Didymella pomorum, Didymosphaeria variabile, Neocosmospora piperis and Neocucurbitaria cava.</title>
        <authorList>
            <person name="Hill R."/>
        </authorList>
    </citation>
    <scope>NUCLEOTIDE SEQUENCE</scope>
    <source>
        <strain evidence="14">IMI 355091</strain>
    </source>
</reference>
<dbReference type="GO" id="GO:0006367">
    <property type="term" value="P:transcription initiation at RNA polymerase II promoter"/>
    <property type="evidence" value="ECO:0007669"/>
    <property type="project" value="TreeGrafter"/>
</dbReference>
<dbReference type="EMBL" id="JAPEVA010000147">
    <property type="protein sequence ID" value="KAJ4395728.1"/>
    <property type="molecule type" value="Genomic_DNA"/>
</dbReference>
<evidence type="ECO:0000256" key="4">
    <source>
        <dbReference type="ARBA" id="ARBA00022478"/>
    </source>
</evidence>
<evidence type="ECO:0000256" key="10">
    <source>
        <dbReference type="ARBA" id="ARBA00042129"/>
    </source>
</evidence>
<evidence type="ECO:0000313" key="14">
    <source>
        <dbReference type="EMBL" id="KAJ4395728.1"/>
    </source>
</evidence>
<comment type="similarity">
    <text evidence="12">Belongs to the archaeal rpoM/eukaryotic RPA12/RPB9/RPC11 RNA polymerase family.</text>
</comment>
<evidence type="ECO:0000256" key="9">
    <source>
        <dbReference type="ARBA" id="ARBA00023242"/>
    </source>
</evidence>
<dbReference type="PROSITE" id="PS51133">
    <property type="entry name" value="ZF_TFIIS_2"/>
    <property type="match status" value="1"/>
</dbReference>
<keyword evidence="8 12" id="KW-0804">Transcription</keyword>
<evidence type="ECO:0000256" key="5">
    <source>
        <dbReference type="ARBA" id="ARBA00022723"/>
    </source>
</evidence>
<gene>
    <name evidence="14" type="ORF">N0V91_010634</name>
</gene>
<dbReference type="GO" id="GO:0005730">
    <property type="term" value="C:nucleolus"/>
    <property type="evidence" value="ECO:0007669"/>
    <property type="project" value="UniProtKB-SubCell"/>
</dbReference>
<comment type="caution">
    <text evidence="14">The sequence shown here is derived from an EMBL/GenBank/DDBJ whole genome shotgun (WGS) entry which is preliminary data.</text>
</comment>
<dbReference type="Pfam" id="PF02150">
    <property type="entry name" value="Zn_ribbon_RPB9"/>
    <property type="match status" value="1"/>
</dbReference>
<comment type="subunit">
    <text evidence="2">Component of the RNA polymerase II (Pol II) complex consisting of 12 subunits.</text>
</comment>
<dbReference type="AlphaFoldDB" id="A0A9W8Z0V9"/>
<dbReference type="GO" id="GO:0001193">
    <property type="term" value="P:maintenance of transcriptional fidelity during transcription elongation by RNA polymerase II"/>
    <property type="evidence" value="ECO:0007669"/>
    <property type="project" value="TreeGrafter"/>
</dbReference>
<dbReference type="OrthoDB" id="282270at2759"/>
<dbReference type="FunFam" id="2.20.25.10:FF:000008">
    <property type="entry name" value="DNA-directed RNA polymerase II subunit RPB9"/>
    <property type="match status" value="1"/>
</dbReference>
<dbReference type="PANTHER" id="PTHR11239">
    <property type="entry name" value="DNA-DIRECTED RNA POLYMERASE"/>
    <property type="match status" value="1"/>
</dbReference>
<evidence type="ECO:0000256" key="6">
    <source>
        <dbReference type="ARBA" id="ARBA00022771"/>
    </source>
</evidence>
<keyword evidence="15" id="KW-1185">Reference proteome</keyword>
<keyword evidence="5 12" id="KW-0479">Metal-binding</keyword>
<evidence type="ECO:0000256" key="8">
    <source>
        <dbReference type="ARBA" id="ARBA00023163"/>
    </source>
</evidence>
<evidence type="ECO:0000256" key="3">
    <source>
        <dbReference type="ARBA" id="ARBA00015926"/>
    </source>
</evidence>
<evidence type="ECO:0000256" key="11">
    <source>
        <dbReference type="PROSITE-ProRule" id="PRU00472"/>
    </source>
</evidence>
<dbReference type="Proteomes" id="UP001140510">
    <property type="component" value="Unassembled WGS sequence"/>
</dbReference>
<comment type="subcellular location">
    <subcellularLocation>
        <location evidence="1">Nucleus</location>
        <location evidence="1">Nucleolus</location>
    </subcellularLocation>
</comment>
<dbReference type="Pfam" id="PF01096">
    <property type="entry name" value="Zn_ribbon_TFIIS"/>
    <property type="match status" value="1"/>
</dbReference>
<dbReference type="GO" id="GO:0003899">
    <property type="term" value="F:DNA-directed RNA polymerase activity"/>
    <property type="evidence" value="ECO:0007669"/>
    <property type="project" value="InterPro"/>
</dbReference>
<dbReference type="SMART" id="SM00440">
    <property type="entry name" value="ZnF_C2C2"/>
    <property type="match status" value="1"/>
</dbReference>
<dbReference type="InterPro" id="IPR001529">
    <property type="entry name" value="Zn_ribbon_RPB9"/>
</dbReference>
<keyword evidence="6 11" id="KW-0863">Zinc-finger</keyword>
<dbReference type="Gene3D" id="2.20.25.10">
    <property type="match status" value="2"/>
</dbReference>
<keyword evidence="7" id="KW-0862">Zinc</keyword>
<keyword evidence="4 12" id="KW-0240">DNA-directed RNA polymerase</keyword>
<dbReference type="GO" id="GO:0008270">
    <property type="term" value="F:zinc ion binding"/>
    <property type="evidence" value="ECO:0007669"/>
    <property type="project" value="UniProtKB-KW"/>
</dbReference>
<accession>A0A9W8Z0V9</accession>
<dbReference type="GO" id="GO:0003676">
    <property type="term" value="F:nucleic acid binding"/>
    <property type="evidence" value="ECO:0007669"/>
    <property type="project" value="InterPro"/>
</dbReference>
<protein>
    <recommendedName>
        <fullName evidence="3">DNA-directed RNA polymerase II subunit RPB9</fullName>
    </recommendedName>
    <alternativeName>
        <fullName evidence="10">DNA-directed RNA polymerase II subunit 9</fullName>
    </alternativeName>
</protein>
<feature type="domain" description="TFIIS-type" evidence="13">
    <location>
        <begin position="164"/>
        <end position="215"/>
    </location>
</feature>
<evidence type="ECO:0000259" key="13">
    <source>
        <dbReference type="PROSITE" id="PS51133"/>
    </source>
</evidence>
<name>A0A9W8Z0V9_9PLEO</name>
<dbReference type="GO" id="GO:0005665">
    <property type="term" value="C:RNA polymerase II, core complex"/>
    <property type="evidence" value="ECO:0007669"/>
    <property type="project" value="TreeGrafter"/>
</dbReference>
<dbReference type="InterPro" id="IPR001222">
    <property type="entry name" value="Znf_TFIIS"/>
</dbReference>
<dbReference type="SMART" id="SM00661">
    <property type="entry name" value="RPOL9"/>
    <property type="match status" value="1"/>
</dbReference>
<dbReference type="InterPro" id="IPR012164">
    <property type="entry name" value="Rpa12/Rpb9/Rpc10/TFS"/>
</dbReference>
<keyword evidence="9" id="KW-0539">Nucleus</keyword>
<dbReference type="SUPFAM" id="SSF57783">
    <property type="entry name" value="Zinc beta-ribbon"/>
    <property type="match status" value="2"/>
</dbReference>